<dbReference type="GO" id="GO:0008237">
    <property type="term" value="F:metallopeptidase activity"/>
    <property type="evidence" value="ECO:0007669"/>
    <property type="project" value="InterPro"/>
</dbReference>
<dbReference type="Gene3D" id="3.40.390.10">
    <property type="entry name" value="Collagenase (Catalytic Domain)"/>
    <property type="match status" value="1"/>
</dbReference>
<organism evidence="2 3">
    <name type="scientific">Lophiotrema nucula</name>
    <dbReference type="NCBI Taxonomy" id="690887"/>
    <lineage>
        <taxon>Eukaryota</taxon>
        <taxon>Fungi</taxon>
        <taxon>Dikarya</taxon>
        <taxon>Ascomycota</taxon>
        <taxon>Pezizomycotina</taxon>
        <taxon>Dothideomycetes</taxon>
        <taxon>Pleosporomycetidae</taxon>
        <taxon>Pleosporales</taxon>
        <taxon>Lophiotremataceae</taxon>
        <taxon>Lophiotrema</taxon>
    </lineage>
</organism>
<evidence type="ECO:0000313" key="3">
    <source>
        <dbReference type="Proteomes" id="UP000799770"/>
    </source>
</evidence>
<name>A0A6A5Z5T4_9PLEO</name>
<feature type="chain" id="PRO_5025648926" evidence="1">
    <location>
        <begin position="20"/>
        <end position="378"/>
    </location>
</feature>
<sequence>MKLGQILLLLPSLLQISTSLPTPIPQHGRQSLSTRATIGNFFDITDEQNPVSMRFADEQVIRRTLTIARTLGVAMLRVNPDNALYTRFFGDPDSDVYNTVMGNVRRVVNLLGDASPEELRRTSPQNEDNVDGQIFFVRENAIPGNRRAAASTVGNTVFLHPAFFDAPPGFSLPMTQGDLDDPAFLDRQSQSRGAILFHEASTHTTRRTLIHLVSHGRMQNEINNLESAIPGFSLPDDEDNVADINVRGILTAQEAQNPNIAAAIPARSDVAYGAAMTTLLASLTNGRFAAALNADSYSNLAIAALFNMNSGSLRPNIQGLNDPADFPTTQTSVWNVDAAENNILTRVITQQNNSQVRTSFLWYSRKFPGRIGQDFESL</sequence>
<dbReference type="AlphaFoldDB" id="A0A6A5Z5T4"/>
<accession>A0A6A5Z5T4</accession>
<dbReference type="Proteomes" id="UP000799770">
    <property type="component" value="Unassembled WGS sequence"/>
</dbReference>
<feature type="signal peptide" evidence="1">
    <location>
        <begin position="1"/>
        <end position="19"/>
    </location>
</feature>
<keyword evidence="3" id="KW-1185">Reference proteome</keyword>
<dbReference type="OrthoDB" id="10647784at2759"/>
<dbReference type="SUPFAM" id="SSF55486">
    <property type="entry name" value="Metalloproteases ('zincins'), catalytic domain"/>
    <property type="match status" value="1"/>
</dbReference>
<dbReference type="InterPro" id="IPR024079">
    <property type="entry name" value="MetalloPept_cat_dom_sf"/>
</dbReference>
<proteinExistence type="predicted"/>
<dbReference type="EMBL" id="ML977327">
    <property type="protein sequence ID" value="KAF2113681.1"/>
    <property type="molecule type" value="Genomic_DNA"/>
</dbReference>
<protein>
    <submittedName>
        <fullName evidence="2">Uncharacterized protein</fullName>
    </submittedName>
</protein>
<evidence type="ECO:0000313" key="2">
    <source>
        <dbReference type="EMBL" id="KAF2113681.1"/>
    </source>
</evidence>
<reference evidence="2" key="1">
    <citation type="journal article" date="2020" name="Stud. Mycol.">
        <title>101 Dothideomycetes genomes: a test case for predicting lifestyles and emergence of pathogens.</title>
        <authorList>
            <person name="Haridas S."/>
            <person name="Albert R."/>
            <person name="Binder M."/>
            <person name="Bloem J."/>
            <person name="Labutti K."/>
            <person name="Salamov A."/>
            <person name="Andreopoulos B."/>
            <person name="Baker S."/>
            <person name="Barry K."/>
            <person name="Bills G."/>
            <person name="Bluhm B."/>
            <person name="Cannon C."/>
            <person name="Castanera R."/>
            <person name="Culley D."/>
            <person name="Daum C."/>
            <person name="Ezra D."/>
            <person name="Gonzalez J."/>
            <person name="Henrissat B."/>
            <person name="Kuo A."/>
            <person name="Liang C."/>
            <person name="Lipzen A."/>
            <person name="Lutzoni F."/>
            <person name="Magnuson J."/>
            <person name="Mondo S."/>
            <person name="Nolan M."/>
            <person name="Ohm R."/>
            <person name="Pangilinan J."/>
            <person name="Park H.-J."/>
            <person name="Ramirez L."/>
            <person name="Alfaro M."/>
            <person name="Sun H."/>
            <person name="Tritt A."/>
            <person name="Yoshinaga Y."/>
            <person name="Zwiers L.-H."/>
            <person name="Turgeon B."/>
            <person name="Goodwin S."/>
            <person name="Spatafora J."/>
            <person name="Crous P."/>
            <person name="Grigoriev I."/>
        </authorList>
    </citation>
    <scope>NUCLEOTIDE SEQUENCE</scope>
    <source>
        <strain evidence="2">CBS 627.86</strain>
    </source>
</reference>
<gene>
    <name evidence="2" type="ORF">BDV96DRAFT_647932</name>
</gene>
<keyword evidence="1" id="KW-0732">Signal</keyword>
<evidence type="ECO:0000256" key="1">
    <source>
        <dbReference type="SAM" id="SignalP"/>
    </source>
</evidence>